<dbReference type="AlphaFoldDB" id="A0A9P5AQR1"/>
<keyword evidence="2" id="KW-0808">Transferase</keyword>
<dbReference type="EMBL" id="PVQB02000112">
    <property type="protein sequence ID" value="KAF4342964.1"/>
    <property type="molecule type" value="Genomic_DNA"/>
</dbReference>
<evidence type="ECO:0000313" key="2">
    <source>
        <dbReference type="EMBL" id="KAF4342964.1"/>
    </source>
</evidence>
<feature type="region of interest" description="Disordered" evidence="1">
    <location>
        <begin position="559"/>
        <end position="592"/>
    </location>
</feature>
<proteinExistence type="predicted"/>
<accession>A0A9P5AQR1</accession>
<organism evidence="2 3">
    <name type="scientific">Fusarium beomiforme</name>
    <dbReference type="NCBI Taxonomy" id="44412"/>
    <lineage>
        <taxon>Eukaryota</taxon>
        <taxon>Fungi</taxon>
        <taxon>Dikarya</taxon>
        <taxon>Ascomycota</taxon>
        <taxon>Pezizomycotina</taxon>
        <taxon>Sordariomycetes</taxon>
        <taxon>Hypocreomycetidae</taxon>
        <taxon>Hypocreales</taxon>
        <taxon>Nectriaceae</taxon>
        <taxon>Fusarium</taxon>
        <taxon>Fusarium burgessii species complex</taxon>
    </lineage>
</organism>
<gene>
    <name evidence="2" type="ORF">FBEOM_3054</name>
</gene>
<dbReference type="GO" id="GO:0016740">
    <property type="term" value="F:transferase activity"/>
    <property type="evidence" value="ECO:0007669"/>
    <property type="project" value="UniProtKB-KW"/>
</dbReference>
<dbReference type="Proteomes" id="UP000730481">
    <property type="component" value="Unassembled WGS sequence"/>
</dbReference>
<name>A0A9P5AQR1_9HYPO</name>
<comment type="caution">
    <text evidence="2">The sequence shown here is derived from an EMBL/GenBank/DDBJ whole genome shotgun (WGS) entry which is preliminary data.</text>
</comment>
<evidence type="ECO:0000313" key="3">
    <source>
        <dbReference type="Proteomes" id="UP000730481"/>
    </source>
</evidence>
<keyword evidence="3" id="KW-1185">Reference proteome</keyword>
<sequence length="592" mass="67208">MAVPVTAWKPLFIYRSDEALCPSHAHIVGPSPHPLLLEVAVPLYTVVAKPYVVVSQDIRVSIDHLITSEKKDQLGYIGAYQEVLLKFVSTAREGIRRHGTSLGDYYRHRYPNLRSWIEYAVLLQDLPSANLPPHSSKGAMDFRDSFARAASFLAFDVMRPHEAISEELQQMDSSQIVARIRKSLKSKLYSSYDCPPQDHAIVSHVRHVLICISGRGNRAQLELLGSQVSSIDLSLTFRYLIGGGVNVREHSHVNELVQQMSSAQVFVGSTVDLNVVQEFFNKLSLEQWLTTRHLPDSWVSGLSLQQRKSFEALMGEASALFGQARHPYNIQKLFIIWTYTQGSSAISCQEEIKRQFEQLFHVAARHLAESKSQTQIVLDAMTLFCITKLFREHEPRTQISDTLGRFDAIFNTGRQKDTPVVLDYCLLSLHRVLIASDFLGRSVHLANFIAQLELPQLMLGVNDGHIDLYWSHRLRSCYSHRDALNATYQQVGLSVKLAPLQLHHPPDRKASEDCIIVKVDAVTRSRGRNTPVSLEDEMETQRDDEQDLLEVINMAMKMEAKRQRKPAPKELRRSTGSQRLGKRYKHNQLASR</sequence>
<reference evidence="2" key="2">
    <citation type="submission" date="2020-02" db="EMBL/GenBank/DDBJ databases">
        <title>Identification and distribution of gene clusters putatively required for synthesis of sphingolipid metabolism inhibitors in phylogenetically diverse species of the filamentous fungus Fusarium.</title>
        <authorList>
            <person name="Kim H.-S."/>
            <person name="Busman M."/>
            <person name="Brown D.W."/>
            <person name="Divon H."/>
            <person name="Uhlig S."/>
            <person name="Proctor R.H."/>
        </authorList>
    </citation>
    <scope>NUCLEOTIDE SEQUENCE</scope>
    <source>
        <strain evidence="2">NRRL 25174</strain>
    </source>
</reference>
<dbReference type="OrthoDB" id="5071997at2759"/>
<evidence type="ECO:0000256" key="1">
    <source>
        <dbReference type="SAM" id="MobiDB-lite"/>
    </source>
</evidence>
<protein>
    <submittedName>
        <fullName evidence="2">Alphan-acetylglucosamine transferase</fullName>
    </submittedName>
</protein>
<reference evidence="2" key="1">
    <citation type="journal article" date="2017" name="Mycologia">
        <title>Fusarium algeriense, sp. nov., a novel toxigenic crown rot pathogen of durum wheat from Algeria is nested in the Fusarium burgessii species complex.</title>
        <authorList>
            <person name="Laraba I."/>
            <person name="Keddad A."/>
            <person name="Boureghda H."/>
            <person name="Abdallah N."/>
            <person name="Vaughan M.M."/>
            <person name="Proctor R.H."/>
            <person name="Busman M."/>
            <person name="O'Donnell K."/>
        </authorList>
    </citation>
    <scope>NUCLEOTIDE SEQUENCE</scope>
    <source>
        <strain evidence="2">NRRL 25174</strain>
    </source>
</reference>